<feature type="transmembrane region" description="Helical" evidence="8">
    <location>
        <begin position="312"/>
        <end position="332"/>
    </location>
</feature>
<feature type="transmembrane region" description="Helical" evidence="8">
    <location>
        <begin position="210"/>
        <end position="228"/>
    </location>
</feature>
<evidence type="ECO:0000256" key="8">
    <source>
        <dbReference type="SAM" id="Phobius"/>
    </source>
</evidence>
<evidence type="ECO:0000256" key="4">
    <source>
        <dbReference type="ARBA" id="ARBA00022801"/>
    </source>
</evidence>
<reference evidence="13" key="1">
    <citation type="journal article" date="2019" name="Int. J. Syst. Evol. Microbiol.">
        <title>The Global Catalogue of Microorganisms (GCM) 10K type strain sequencing project: providing services to taxonomists for standard genome sequencing and annotation.</title>
        <authorList>
            <consortium name="The Broad Institute Genomics Platform"/>
            <consortium name="The Broad Institute Genome Sequencing Center for Infectious Disease"/>
            <person name="Wu L."/>
            <person name="Ma J."/>
        </authorList>
    </citation>
    <scope>NUCLEOTIDE SEQUENCE [LARGE SCALE GENOMIC DNA]</scope>
    <source>
        <strain evidence="13">KCTC 42805</strain>
    </source>
</reference>
<dbReference type="PROSITE" id="PS50893">
    <property type="entry name" value="ABC_TRANSPORTER_2"/>
    <property type="match status" value="1"/>
</dbReference>
<dbReference type="CDD" id="cd02418">
    <property type="entry name" value="Peptidase_C39B"/>
    <property type="match status" value="1"/>
</dbReference>
<proteinExistence type="predicted"/>
<dbReference type="SMART" id="SM00382">
    <property type="entry name" value="AAA"/>
    <property type="match status" value="1"/>
</dbReference>
<dbReference type="InterPro" id="IPR005074">
    <property type="entry name" value="Peptidase_C39"/>
</dbReference>
<protein>
    <submittedName>
        <fullName evidence="12">Peptidase domain-containing ABC transporter</fullName>
    </submittedName>
</protein>
<dbReference type="InterPro" id="IPR036640">
    <property type="entry name" value="ABC1_TM_sf"/>
</dbReference>
<evidence type="ECO:0000259" key="9">
    <source>
        <dbReference type="PROSITE" id="PS50893"/>
    </source>
</evidence>
<evidence type="ECO:0000256" key="5">
    <source>
        <dbReference type="ARBA" id="ARBA00022840"/>
    </source>
</evidence>
<keyword evidence="7 8" id="KW-0472">Membrane</keyword>
<dbReference type="Pfam" id="PF03412">
    <property type="entry name" value="Peptidase_C39"/>
    <property type="match status" value="1"/>
</dbReference>
<dbReference type="Gene3D" id="1.20.1560.10">
    <property type="entry name" value="ABC transporter type 1, transmembrane domain"/>
    <property type="match status" value="1"/>
</dbReference>
<dbReference type="InterPro" id="IPR003439">
    <property type="entry name" value="ABC_transporter-like_ATP-bd"/>
</dbReference>
<dbReference type="RefSeq" id="WP_381525825.1">
    <property type="nucleotide sequence ID" value="NZ_JBHULN010000016.1"/>
</dbReference>
<dbReference type="SUPFAM" id="SSF52540">
    <property type="entry name" value="P-loop containing nucleoside triphosphate hydrolases"/>
    <property type="match status" value="1"/>
</dbReference>
<keyword evidence="3" id="KW-0547">Nucleotide-binding</keyword>
<dbReference type="EMBL" id="JBHULN010000016">
    <property type="protein sequence ID" value="MFD2573228.1"/>
    <property type="molecule type" value="Genomic_DNA"/>
</dbReference>
<keyword evidence="13" id="KW-1185">Reference proteome</keyword>
<dbReference type="PROSITE" id="PS50929">
    <property type="entry name" value="ABC_TM1F"/>
    <property type="match status" value="1"/>
</dbReference>
<evidence type="ECO:0000256" key="2">
    <source>
        <dbReference type="ARBA" id="ARBA00022692"/>
    </source>
</evidence>
<feature type="domain" description="ABC transporter" evidence="9">
    <location>
        <begin position="490"/>
        <end position="727"/>
    </location>
</feature>
<dbReference type="PANTHER" id="PTHR43394">
    <property type="entry name" value="ATP-DEPENDENT PERMEASE MDL1, MITOCHONDRIAL"/>
    <property type="match status" value="1"/>
</dbReference>
<evidence type="ECO:0000256" key="3">
    <source>
        <dbReference type="ARBA" id="ARBA00022741"/>
    </source>
</evidence>
<keyword evidence="2 8" id="KW-0812">Transmembrane</keyword>
<dbReference type="InterPro" id="IPR011527">
    <property type="entry name" value="ABC1_TM_dom"/>
</dbReference>
<dbReference type="CDD" id="cd18571">
    <property type="entry name" value="ABC_6TM_peptidase_like"/>
    <property type="match status" value="1"/>
</dbReference>
<organism evidence="12 13">
    <name type="scientific">Spirosoma soli</name>
    <dbReference type="NCBI Taxonomy" id="1770529"/>
    <lineage>
        <taxon>Bacteria</taxon>
        <taxon>Pseudomonadati</taxon>
        <taxon>Bacteroidota</taxon>
        <taxon>Cytophagia</taxon>
        <taxon>Cytophagales</taxon>
        <taxon>Cytophagaceae</taxon>
        <taxon>Spirosoma</taxon>
    </lineage>
</organism>
<dbReference type="Gene3D" id="3.40.50.300">
    <property type="entry name" value="P-loop containing nucleotide triphosphate hydrolases"/>
    <property type="match status" value="1"/>
</dbReference>
<feature type="domain" description="Peptidase C39" evidence="11">
    <location>
        <begin position="14"/>
        <end position="134"/>
    </location>
</feature>
<evidence type="ECO:0000259" key="10">
    <source>
        <dbReference type="PROSITE" id="PS50929"/>
    </source>
</evidence>
<keyword evidence="4" id="KW-0378">Hydrolase</keyword>
<dbReference type="Proteomes" id="UP001597469">
    <property type="component" value="Unassembled WGS sequence"/>
</dbReference>
<evidence type="ECO:0000256" key="1">
    <source>
        <dbReference type="ARBA" id="ARBA00004651"/>
    </source>
</evidence>
<evidence type="ECO:0000313" key="12">
    <source>
        <dbReference type="EMBL" id="MFD2573228.1"/>
    </source>
</evidence>
<dbReference type="InterPro" id="IPR027417">
    <property type="entry name" value="P-loop_NTPase"/>
</dbReference>
<dbReference type="PANTHER" id="PTHR43394:SF1">
    <property type="entry name" value="ATP-BINDING CASSETTE SUB-FAMILY B MEMBER 10, MITOCHONDRIAL"/>
    <property type="match status" value="1"/>
</dbReference>
<name>A0ABW5M890_9BACT</name>
<dbReference type="PROSITE" id="PS50990">
    <property type="entry name" value="PEPTIDASE_C39"/>
    <property type="match status" value="1"/>
</dbReference>
<evidence type="ECO:0000313" key="13">
    <source>
        <dbReference type="Proteomes" id="UP001597469"/>
    </source>
</evidence>
<evidence type="ECO:0000256" key="7">
    <source>
        <dbReference type="ARBA" id="ARBA00023136"/>
    </source>
</evidence>
<dbReference type="Pfam" id="PF00005">
    <property type="entry name" value="ABC_tran"/>
    <property type="match status" value="1"/>
</dbReference>
<evidence type="ECO:0000256" key="6">
    <source>
        <dbReference type="ARBA" id="ARBA00022989"/>
    </source>
</evidence>
<accession>A0ABW5M890</accession>
<keyword evidence="6 8" id="KW-1133">Transmembrane helix</keyword>
<evidence type="ECO:0000259" key="11">
    <source>
        <dbReference type="PROSITE" id="PS50990"/>
    </source>
</evidence>
<dbReference type="Pfam" id="PF00664">
    <property type="entry name" value="ABC_membrane"/>
    <property type="match status" value="1"/>
</dbReference>
<dbReference type="InterPro" id="IPR039421">
    <property type="entry name" value="Type_1_exporter"/>
</dbReference>
<feature type="transmembrane region" description="Helical" evidence="8">
    <location>
        <begin position="177"/>
        <end position="198"/>
    </location>
</feature>
<comment type="caution">
    <text evidence="12">The sequence shown here is derived from an EMBL/GenBank/DDBJ whole genome shotgun (WGS) entry which is preliminary data.</text>
</comment>
<sequence>MITLPSRRFPHFRQLDHMDCGPTCLRIISAYYGKDYSTNYLRALSSTTRIGSSLLGLSEAAEKLGYRTVGLKIGFDDLLSEKPFPCVAFWQQHHFVVVYKVTNNRVYVSDPAHDRLVYTKEEFLKGWSTDSSNEGIILSLEPTPEFYQLADPDVQPSKGFGFILGYLRRYRYLMGQLMVGLLVGSLLQLVFPFLTQSIVDVGIRQHDLPFIYLILLGQLVVFVGRMMIDLLRTEILMHLSSRINISLLTDFFIKLMKLPLGFFDVKMTGDILQRIGDHQRLETFLTSGTLNVLFSSLNLIIFSAVLAYYSPIIFFVFLVGSLLYFGWIMFFLKKRADLDYKRFAQLSRNQDKNLEMIYGMQEIKLHNAERQKRWEWEHQQVKLYKINIKGLKIRQLQTVGSSTINELKNIIITVLAAKLVLDGQLSLGMMLAISYITGQLNAPILELVEFIRLYQDARLSTERINEVHAKPNEENPTALRTDEVLIGEDIVLRNVSFKYTSHAQTPMVLKDVSLTVPARKVTAIVGASGSGKTTLLKLLLKFYEPNEGEILNGSVPLSQMYHGAWRDCCGTVMQEGFIFSDTVARNIALGEDVIDRKRLREAARLANVDEFVEATPLRYNTKIGQGGVGLSTGQKQRILIARAIYKNPHFLFFDEATSALDATNERIIMDNLNRFFTGRTVVVIAHRLSTVKNADHIVVLDKGRVVETGTHDELVSGRGAYYHLVKNQLELGQ</sequence>
<dbReference type="InterPro" id="IPR003593">
    <property type="entry name" value="AAA+_ATPase"/>
</dbReference>
<dbReference type="SUPFAM" id="SSF90123">
    <property type="entry name" value="ABC transporter transmembrane region"/>
    <property type="match status" value="1"/>
</dbReference>
<feature type="transmembrane region" description="Helical" evidence="8">
    <location>
        <begin position="284"/>
        <end position="306"/>
    </location>
</feature>
<gene>
    <name evidence="12" type="ORF">ACFSUS_21475</name>
</gene>
<keyword evidence="5" id="KW-0067">ATP-binding</keyword>
<dbReference type="Gene3D" id="3.90.70.10">
    <property type="entry name" value="Cysteine proteinases"/>
    <property type="match status" value="1"/>
</dbReference>
<feature type="domain" description="ABC transmembrane type-1" evidence="10">
    <location>
        <begin position="177"/>
        <end position="456"/>
    </location>
</feature>
<comment type="subcellular location">
    <subcellularLocation>
        <location evidence="1">Cell membrane</location>
        <topology evidence="1">Multi-pass membrane protein</topology>
    </subcellularLocation>
</comment>